<name>A0A0Q3I298_9HYPH</name>
<dbReference type="NCBIfam" id="NF006769">
    <property type="entry name" value="PRK09290.1-3"/>
    <property type="match status" value="1"/>
</dbReference>
<dbReference type="PANTHER" id="PTHR32494:SF5">
    <property type="entry name" value="ALLANTOATE AMIDOHYDROLASE"/>
    <property type="match status" value="1"/>
</dbReference>
<evidence type="ECO:0000256" key="1">
    <source>
        <dbReference type="ARBA" id="ARBA00006153"/>
    </source>
</evidence>
<dbReference type="Proteomes" id="UP000051562">
    <property type="component" value="Unassembled WGS sequence"/>
</dbReference>
<feature type="binding site" evidence="3">
    <location>
        <position position="86"/>
    </location>
    <ligand>
        <name>Zn(2+)</name>
        <dbReference type="ChEBI" id="CHEBI:29105"/>
        <label>1</label>
    </ligand>
</feature>
<dbReference type="InterPro" id="IPR002933">
    <property type="entry name" value="Peptidase_M20"/>
</dbReference>
<organism evidence="4 6">
    <name type="scientific">Bosea thiooxidans</name>
    <dbReference type="NCBI Taxonomy" id="53254"/>
    <lineage>
        <taxon>Bacteria</taxon>
        <taxon>Pseudomonadati</taxon>
        <taxon>Pseudomonadota</taxon>
        <taxon>Alphaproteobacteria</taxon>
        <taxon>Hyphomicrobiales</taxon>
        <taxon>Boseaceae</taxon>
        <taxon>Bosea</taxon>
    </lineage>
</organism>
<protein>
    <submittedName>
        <fullName evidence="5">N-carbamoyl-L-amino-acid hydrolase</fullName>
    </submittedName>
    <submittedName>
        <fullName evidence="4">Zn-dependent hydrolase</fullName>
    </submittedName>
</protein>
<feature type="binding site" evidence="3">
    <location>
        <position position="386"/>
    </location>
    <ligand>
        <name>Zn(2+)</name>
        <dbReference type="ChEBI" id="CHEBI:29105"/>
        <label>2</label>
    </ligand>
</feature>
<dbReference type="Pfam" id="PF01546">
    <property type="entry name" value="Peptidase_M20"/>
    <property type="match status" value="1"/>
</dbReference>
<keyword evidence="3" id="KW-0862">Zinc</keyword>
<dbReference type="Gene3D" id="3.30.70.360">
    <property type="match status" value="1"/>
</dbReference>
<dbReference type="STRING" id="53254.SAMN05660750_02244"/>
<reference evidence="5 7" key="2">
    <citation type="submission" date="2017-02" db="EMBL/GenBank/DDBJ databases">
        <authorList>
            <person name="Peterson S.W."/>
        </authorList>
    </citation>
    <scope>NUCLEOTIDE SEQUENCE [LARGE SCALE GENOMIC DNA]</scope>
    <source>
        <strain evidence="5 7">DSM 9653</strain>
    </source>
</reference>
<feature type="binding site" evidence="3">
    <location>
        <position position="132"/>
    </location>
    <ligand>
        <name>Zn(2+)</name>
        <dbReference type="ChEBI" id="CHEBI:29105"/>
        <label>2</label>
    </ligand>
</feature>
<feature type="binding site" evidence="3">
    <location>
        <position position="193"/>
    </location>
    <ligand>
        <name>Zn(2+)</name>
        <dbReference type="ChEBI" id="CHEBI:29105"/>
        <label>1</label>
    </ligand>
</feature>
<dbReference type="InterPro" id="IPR010158">
    <property type="entry name" value="Amidase_Cbmase"/>
</dbReference>
<sequence length="414" mass="44874">MSLPASARIDIERFWATIERSAEIGTGRPGGLSRLALSDSDKEMRDVFVGWCREAGLSVRIDAIGNIFARRPGLDDSLPPVVMGSHLDTQVNGGRFDGIAGVLGGLEVIRALDAAGHRTRRPLELVNWTNEEGSRFSPPMVGSGCFTGVYTLDWARERRDDDGKSMGEELDRIGYTGETQTAPPPLDSYFEFHIEQGPILDREGFQVGVVTGGFASTGMIVEFRGETAHTGPWPMEKRRNALAAGARLLTAVDDLGWEFAGSGGKATAARLVAWPNKAGIISDWAQVTCDVRHADPEAGAVMAERMLRAAHEAGARANCEVAILDSWRWGGKVFAEEMIGLVRETALGRGYSTRDILSQAGHDAYFLARHTPSAMIFAPCKNGITHNNNELCTREDLAPGLDVLLRAVVARADR</sequence>
<dbReference type="GO" id="GO:0016813">
    <property type="term" value="F:hydrolase activity, acting on carbon-nitrogen (but not peptide) bonds, in linear amidines"/>
    <property type="evidence" value="ECO:0007669"/>
    <property type="project" value="InterPro"/>
</dbReference>
<dbReference type="PIRSF" id="PIRSF001235">
    <property type="entry name" value="Amidase_carbamoylase"/>
    <property type="match status" value="1"/>
</dbReference>
<dbReference type="EMBL" id="LMAR01000053">
    <property type="protein sequence ID" value="KQK29008.1"/>
    <property type="molecule type" value="Genomic_DNA"/>
</dbReference>
<gene>
    <name evidence="4" type="ORF">ARD30_19440</name>
    <name evidence="5" type="ORF">SAMN05660750_02244</name>
</gene>
<proteinExistence type="inferred from homology"/>
<feature type="binding site" evidence="3">
    <location>
        <position position="97"/>
    </location>
    <ligand>
        <name>Zn(2+)</name>
        <dbReference type="ChEBI" id="CHEBI:29105"/>
        <label>2</label>
    </ligand>
</feature>
<evidence type="ECO:0000256" key="2">
    <source>
        <dbReference type="ARBA" id="ARBA00022801"/>
    </source>
</evidence>
<dbReference type="PANTHER" id="PTHR32494">
    <property type="entry name" value="ALLANTOATE DEIMINASE-RELATED"/>
    <property type="match status" value="1"/>
</dbReference>
<evidence type="ECO:0000256" key="3">
    <source>
        <dbReference type="PIRSR" id="PIRSR001235-1"/>
    </source>
</evidence>
<evidence type="ECO:0000313" key="5">
    <source>
        <dbReference type="EMBL" id="SKB77170.1"/>
    </source>
</evidence>
<dbReference type="Proteomes" id="UP000190130">
    <property type="component" value="Unassembled WGS sequence"/>
</dbReference>
<dbReference type="SUPFAM" id="SSF53187">
    <property type="entry name" value="Zn-dependent exopeptidases"/>
    <property type="match status" value="1"/>
</dbReference>
<keyword evidence="2 4" id="KW-0378">Hydrolase</keyword>
<dbReference type="EMBL" id="FUYX01000005">
    <property type="protein sequence ID" value="SKB77170.1"/>
    <property type="molecule type" value="Genomic_DNA"/>
</dbReference>
<feature type="binding site" evidence="3">
    <location>
        <position position="97"/>
    </location>
    <ligand>
        <name>Zn(2+)</name>
        <dbReference type="ChEBI" id="CHEBI:29105"/>
        <label>1</label>
    </ligand>
</feature>
<dbReference type="SUPFAM" id="SSF55031">
    <property type="entry name" value="Bacterial exopeptidase dimerisation domain"/>
    <property type="match status" value="1"/>
</dbReference>
<evidence type="ECO:0000313" key="4">
    <source>
        <dbReference type="EMBL" id="KQK29008.1"/>
    </source>
</evidence>
<keyword evidence="3" id="KW-0479">Metal-binding</keyword>
<reference evidence="4 6" key="1">
    <citation type="submission" date="2015-10" db="EMBL/GenBank/DDBJ databases">
        <title>Draft genome of Bosea thiooxidans.</title>
        <authorList>
            <person name="Wang X."/>
        </authorList>
    </citation>
    <scope>NUCLEOTIDE SEQUENCE [LARGE SCALE GENOMIC DNA]</scope>
    <source>
        <strain evidence="4 6">CGMCC 9174</strain>
    </source>
</reference>
<keyword evidence="6" id="KW-1185">Reference proteome</keyword>
<dbReference type="GO" id="GO:0046872">
    <property type="term" value="F:metal ion binding"/>
    <property type="evidence" value="ECO:0007669"/>
    <property type="project" value="UniProtKB-KW"/>
</dbReference>
<evidence type="ECO:0000313" key="7">
    <source>
        <dbReference type="Proteomes" id="UP000190130"/>
    </source>
</evidence>
<comment type="cofactor">
    <cofactor evidence="3">
        <name>Zn(2+)</name>
        <dbReference type="ChEBI" id="CHEBI:29105"/>
    </cofactor>
    <text evidence="3">Binds 2 Zn(2+) ions per subunit.</text>
</comment>
<dbReference type="CDD" id="cd03884">
    <property type="entry name" value="M20_bAS"/>
    <property type="match status" value="1"/>
</dbReference>
<evidence type="ECO:0000313" key="6">
    <source>
        <dbReference type="Proteomes" id="UP000051562"/>
    </source>
</evidence>
<dbReference type="InterPro" id="IPR036264">
    <property type="entry name" value="Bact_exopeptidase_dim_dom"/>
</dbReference>
<dbReference type="OrthoDB" id="9808195at2"/>
<dbReference type="AlphaFoldDB" id="A0A0Q3I298"/>
<accession>A0A0Q3I298</accession>
<dbReference type="NCBIfam" id="TIGR01879">
    <property type="entry name" value="hydantase"/>
    <property type="match status" value="1"/>
</dbReference>
<comment type="similarity">
    <text evidence="1">Belongs to the peptidase M20 family.</text>
</comment>
<dbReference type="RefSeq" id="WP_055729589.1">
    <property type="nucleotide sequence ID" value="NZ_FUYX01000005.1"/>
</dbReference>
<dbReference type="Gene3D" id="3.40.630.10">
    <property type="entry name" value="Zn peptidases"/>
    <property type="match status" value="1"/>
</dbReference>